<accession>R0IUM0</accession>
<evidence type="ECO:0000313" key="2">
    <source>
        <dbReference type="Proteomes" id="UP000016935"/>
    </source>
</evidence>
<evidence type="ECO:0008006" key="3">
    <source>
        <dbReference type="Google" id="ProtNLM"/>
    </source>
</evidence>
<evidence type="ECO:0000313" key="1">
    <source>
        <dbReference type="EMBL" id="EOA88336.1"/>
    </source>
</evidence>
<organism evidence="1 2">
    <name type="scientific">Exserohilum turcicum (strain 28A)</name>
    <name type="common">Northern leaf blight fungus</name>
    <name type="synonym">Setosphaeria turcica</name>
    <dbReference type="NCBI Taxonomy" id="671987"/>
    <lineage>
        <taxon>Eukaryota</taxon>
        <taxon>Fungi</taxon>
        <taxon>Dikarya</taxon>
        <taxon>Ascomycota</taxon>
        <taxon>Pezizomycotina</taxon>
        <taxon>Dothideomycetes</taxon>
        <taxon>Pleosporomycetidae</taxon>
        <taxon>Pleosporales</taxon>
        <taxon>Pleosporineae</taxon>
        <taxon>Pleosporaceae</taxon>
        <taxon>Exserohilum</taxon>
    </lineage>
</organism>
<dbReference type="AlphaFoldDB" id="R0IUM0"/>
<dbReference type="RefSeq" id="XP_008024034.1">
    <property type="nucleotide sequence ID" value="XM_008025843.1"/>
</dbReference>
<dbReference type="GeneID" id="19405319"/>
<dbReference type="HOGENOM" id="CLU_013929_17_4_1"/>
<dbReference type="EMBL" id="KB908539">
    <property type="protein sequence ID" value="EOA88336.1"/>
    <property type="molecule type" value="Genomic_DNA"/>
</dbReference>
<dbReference type="OrthoDB" id="3942738at2759"/>
<sequence length="55" mass="6312">MDPIQEAIAEIESRELGDKFSYQAIAKKHGVARMTLMRRHRGETEAYGVRNLSLH</sequence>
<reference evidence="1 2" key="2">
    <citation type="journal article" date="2013" name="PLoS Genet.">
        <title>Comparative genome structure, secondary metabolite, and effector coding capacity across Cochliobolus pathogens.</title>
        <authorList>
            <person name="Condon B.J."/>
            <person name="Leng Y."/>
            <person name="Wu D."/>
            <person name="Bushley K.E."/>
            <person name="Ohm R.A."/>
            <person name="Otillar R."/>
            <person name="Martin J."/>
            <person name="Schackwitz W."/>
            <person name="Grimwood J."/>
            <person name="MohdZainudin N."/>
            <person name="Xue C."/>
            <person name="Wang R."/>
            <person name="Manning V.A."/>
            <person name="Dhillon B."/>
            <person name="Tu Z.J."/>
            <person name="Steffenson B.J."/>
            <person name="Salamov A."/>
            <person name="Sun H."/>
            <person name="Lowry S."/>
            <person name="LaButti K."/>
            <person name="Han J."/>
            <person name="Copeland A."/>
            <person name="Lindquist E."/>
            <person name="Barry K."/>
            <person name="Schmutz J."/>
            <person name="Baker S.E."/>
            <person name="Ciuffetti L.M."/>
            <person name="Grigoriev I.V."/>
            <person name="Zhong S."/>
            <person name="Turgeon B.G."/>
        </authorList>
    </citation>
    <scope>NUCLEOTIDE SEQUENCE [LARGE SCALE GENOMIC DNA]</scope>
    <source>
        <strain evidence="2">28A</strain>
    </source>
</reference>
<name>R0IUM0_EXST2</name>
<proteinExistence type="predicted"/>
<keyword evidence="2" id="KW-1185">Reference proteome</keyword>
<dbReference type="Proteomes" id="UP000016935">
    <property type="component" value="Unassembled WGS sequence"/>
</dbReference>
<gene>
    <name evidence="1" type="ORF">SETTUDRAFT_65532</name>
</gene>
<protein>
    <recommendedName>
        <fullName evidence="3">HTH psq-type domain-containing protein</fullName>
    </recommendedName>
</protein>
<feature type="non-terminal residue" evidence="1">
    <location>
        <position position="55"/>
    </location>
</feature>
<reference evidence="1 2" key="1">
    <citation type="journal article" date="2012" name="PLoS Pathog.">
        <title>Diverse lifestyles and strategies of plant pathogenesis encoded in the genomes of eighteen Dothideomycetes fungi.</title>
        <authorList>
            <person name="Ohm R.A."/>
            <person name="Feau N."/>
            <person name="Henrissat B."/>
            <person name="Schoch C.L."/>
            <person name="Horwitz B.A."/>
            <person name="Barry K.W."/>
            <person name="Condon B.J."/>
            <person name="Copeland A.C."/>
            <person name="Dhillon B."/>
            <person name="Glaser F."/>
            <person name="Hesse C.N."/>
            <person name="Kosti I."/>
            <person name="LaButti K."/>
            <person name="Lindquist E.A."/>
            <person name="Lucas S."/>
            <person name="Salamov A.A."/>
            <person name="Bradshaw R.E."/>
            <person name="Ciuffetti L."/>
            <person name="Hamelin R.C."/>
            <person name="Kema G.H.J."/>
            <person name="Lawrence C."/>
            <person name="Scott J.A."/>
            <person name="Spatafora J.W."/>
            <person name="Turgeon B.G."/>
            <person name="de Wit P.J.G.M."/>
            <person name="Zhong S."/>
            <person name="Goodwin S.B."/>
            <person name="Grigoriev I.V."/>
        </authorList>
    </citation>
    <scope>NUCLEOTIDE SEQUENCE [LARGE SCALE GENOMIC DNA]</scope>
    <source>
        <strain evidence="2">28A</strain>
    </source>
</reference>